<gene>
    <name evidence="1" type="ORF">SPELUC_LOCUS12932</name>
</gene>
<accession>A0ACA9PXY0</accession>
<proteinExistence type="predicted"/>
<protein>
    <submittedName>
        <fullName evidence="1">12732_t:CDS:1</fullName>
    </submittedName>
</protein>
<evidence type="ECO:0000313" key="1">
    <source>
        <dbReference type="EMBL" id="CAG8728489.1"/>
    </source>
</evidence>
<organism evidence="1 2">
    <name type="scientific">Cetraspora pellucida</name>
    <dbReference type="NCBI Taxonomy" id="1433469"/>
    <lineage>
        <taxon>Eukaryota</taxon>
        <taxon>Fungi</taxon>
        <taxon>Fungi incertae sedis</taxon>
        <taxon>Mucoromycota</taxon>
        <taxon>Glomeromycotina</taxon>
        <taxon>Glomeromycetes</taxon>
        <taxon>Diversisporales</taxon>
        <taxon>Gigasporaceae</taxon>
        <taxon>Cetraspora</taxon>
    </lineage>
</organism>
<reference evidence="1" key="1">
    <citation type="submission" date="2021-06" db="EMBL/GenBank/DDBJ databases">
        <authorList>
            <person name="Kallberg Y."/>
            <person name="Tangrot J."/>
            <person name="Rosling A."/>
        </authorList>
    </citation>
    <scope>NUCLEOTIDE SEQUENCE</scope>
    <source>
        <strain evidence="1">28 12/20/2015</strain>
    </source>
</reference>
<dbReference type="Proteomes" id="UP000789366">
    <property type="component" value="Unassembled WGS sequence"/>
</dbReference>
<evidence type="ECO:0000313" key="2">
    <source>
        <dbReference type="Proteomes" id="UP000789366"/>
    </source>
</evidence>
<name>A0ACA9PXY0_9GLOM</name>
<keyword evidence="2" id="KW-1185">Reference proteome</keyword>
<sequence length="77" mass="9588">ISLKDVIDLLRMVCKEKYKDTSRSESFYSSDSSYQEILPRKFTLIRNYLKQNNIIESRYFYQRYNDHYFNQEYTKFD</sequence>
<dbReference type="EMBL" id="CAJVPW010032302">
    <property type="protein sequence ID" value="CAG8728489.1"/>
    <property type="molecule type" value="Genomic_DNA"/>
</dbReference>
<comment type="caution">
    <text evidence="1">The sequence shown here is derived from an EMBL/GenBank/DDBJ whole genome shotgun (WGS) entry which is preliminary data.</text>
</comment>
<feature type="non-terminal residue" evidence="1">
    <location>
        <position position="1"/>
    </location>
</feature>